<protein>
    <submittedName>
        <fullName evidence="1">Uncharacterized protein</fullName>
    </submittedName>
</protein>
<name>A0A194R8S2_PAPMA</name>
<dbReference type="EMBL" id="KQ460779">
    <property type="protein sequence ID" value="KPJ12271.1"/>
    <property type="molecule type" value="Genomic_DNA"/>
</dbReference>
<accession>A0A194R8S2</accession>
<organism evidence="1 2">
    <name type="scientific">Papilio machaon</name>
    <name type="common">Old World swallowtail butterfly</name>
    <dbReference type="NCBI Taxonomy" id="76193"/>
    <lineage>
        <taxon>Eukaryota</taxon>
        <taxon>Metazoa</taxon>
        <taxon>Ecdysozoa</taxon>
        <taxon>Arthropoda</taxon>
        <taxon>Hexapoda</taxon>
        <taxon>Insecta</taxon>
        <taxon>Pterygota</taxon>
        <taxon>Neoptera</taxon>
        <taxon>Endopterygota</taxon>
        <taxon>Lepidoptera</taxon>
        <taxon>Glossata</taxon>
        <taxon>Ditrysia</taxon>
        <taxon>Papilionoidea</taxon>
        <taxon>Papilionidae</taxon>
        <taxon>Papilioninae</taxon>
        <taxon>Papilio</taxon>
    </lineage>
</organism>
<dbReference type="Proteomes" id="UP000053240">
    <property type="component" value="Unassembled WGS sequence"/>
</dbReference>
<dbReference type="InParanoid" id="A0A194R8S2"/>
<evidence type="ECO:0000313" key="2">
    <source>
        <dbReference type="Proteomes" id="UP000053240"/>
    </source>
</evidence>
<evidence type="ECO:0000313" key="1">
    <source>
        <dbReference type="EMBL" id="KPJ12271.1"/>
    </source>
</evidence>
<gene>
    <name evidence="1" type="ORF">RR48_11527</name>
</gene>
<sequence>MQEDKNAIFQMRFPHKLWYLLNMRTDAILWGGSDVQDEFGDDDSISGDWLIPNSENNDMQKEQNLPVLSAEKPQENNYISIGDGFQNFGDKSQDTLMGFSDDSCQQNVDNFPGQFLNMPDLDPVPSESSGVELLAEFNIGDENRHDIVTKMVTKPIDHQFLNCVLPSISNDQNDDVSMTERHDENMTHYHSEWDQMFNDIIINKSSAPESSSNLKELYTQISQTIHL</sequence>
<keyword evidence="2" id="KW-1185">Reference proteome</keyword>
<dbReference type="AlphaFoldDB" id="A0A194R8S2"/>
<proteinExistence type="predicted"/>
<reference evidence="1 2" key="1">
    <citation type="journal article" date="2015" name="Nat. Commun.">
        <title>Outbred genome sequencing and CRISPR/Cas9 gene editing in butterflies.</title>
        <authorList>
            <person name="Li X."/>
            <person name="Fan D."/>
            <person name="Zhang W."/>
            <person name="Liu G."/>
            <person name="Zhang L."/>
            <person name="Zhao L."/>
            <person name="Fang X."/>
            <person name="Chen L."/>
            <person name="Dong Y."/>
            <person name="Chen Y."/>
            <person name="Ding Y."/>
            <person name="Zhao R."/>
            <person name="Feng M."/>
            <person name="Zhu Y."/>
            <person name="Feng Y."/>
            <person name="Jiang X."/>
            <person name="Zhu D."/>
            <person name="Xiang H."/>
            <person name="Feng X."/>
            <person name="Li S."/>
            <person name="Wang J."/>
            <person name="Zhang G."/>
            <person name="Kronforst M.R."/>
            <person name="Wang W."/>
        </authorList>
    </citation>
    <scope>NUCLEOTIDE SEQUENCE [LARGE SCALE GENOMIC DNA]</scope>
    <source>
        <strain evidence="1">Ya'a_city_454_Pm</strain>
        <tissue evidence="1">Whole body</tissue>
    </source>
</reference>